<accession>A0A2W5VA96</accession>
<organism evidence="1 2">
    <name type="scientific">Archangium gephyra</name>
    <dbReference type="NCBI Taxonomy" id="48"/>
    <lineage>
        <taxon>Bacteria</taxon>
        <taxon>Pseudomonadati</taxon>
        <taxon>Myxococcota</taxon>
        <taxon>Myxococcia</taxon>
        <taxon>Myxococcales</taxon>
        <taxon>Cystobacterineae</taxon>
        <taxon>Archangiaceae</taxon>
        <taxon>Archangium</taxon>
    </lineage>
</organism>
<dbReference type="AlphaFoldDB" id="A0A2W5VA96"/>
<reference evidence="1 2" key="1">
    <citation type="submission" date="2017-08" db="EMBL/GenBank/DDBJ databases">
        <title>Infants hospitalized years apart are colonized by the same room-sourced microbial strains.</title>
        <authorList>
            <person name="Brooks B."/>
            <person name="Olm M.R."/>
            <person name="Firek B.A."/>
            <person name="Baker R."/>
            <person name="Thomas B.C."/>
            <person name="Morowitz M.J."/>
            <person name="Banfield J.F."/>
        </authorList>
    </citation>
    <scope>NUCLEOTIDE SEQUENCE [LARGE SCALE GENOMIC DNA]</scope>
    <source>
        <strain evidence="1">S2_003_000_R2_14</strain>
    </source>
</reference>
<evidence type="ECO:0000313" key="1">
    <source>
        <dbReference type="EMBL" id="PZR12794.1"/>
    </source>
</evidence>
<comment type="caution">
    <text evidence="1">The sequence shown here is derived from an EMBL/GenBank/DDBJ whole genome shotgun (WGS) entry which is preliminary data.</text>
</comment>
<gene>
    <name evidence="1" type="ORF">DI536_14615</name>
</gene>
<dbReference type="Proteomes" id="UP000249061">
    <property type="component" value="Unassembled WGS sequence"/>
</dbReference>
<name>A0A2W5VA96_9BACT</name>
<evidence type="ECO:0000313" key="2">
    <source>
        <dbReference type="Proteomes" id="UP000249061"/>
    </source>
</evidence>
<protein>
    <submittedName>
        <fullName evidence="1">Uncharacterized protein</fullName>
    </submittedName>
</protein>
<proteinExistence type="predicted"/>
<dbReference type="EMBL" id="QFQP01000011">
    <property type="protein sequence ID" value="PZR12794.1"/>
    <property type="molecule type" value="Genomic_DNA"/>
</dbReference>
<sequence length="377" mass="40137">MHLLFAAGDNPFTVQYGRCASNCGSASSWTLTVIEQGAPRIGRTELAIASDGRLHARFDLDGSNDEPIYATCAGDCSMVGNWKKVNLTAVLGGTTAELWGHPMAVDSSGRVSFITSDQRFPADIRLNSCAANCDNAANWTSALIRSDGRKSSMVAQGGTLHHLIDDGAGNLRYRTCASNCTSAASWTESGPLFAHDYSQPTAIAVSANGTVHVAYNQGMVSGQSAQVEAQNDRLLYWQCASNCMDPASWSGTVFNAAEGQKGLAMAERNGAVVLGLAQGLEATAKLCTSGCTDGAKWRTVTLDSQARMTADVDPYSVRNCTNNNTPPELATWFPEEPTVAIQPDGTAAIAWGMWMNRQCPGSVLARQQGYGRFTLLR</sequence>